<dbReference type="PANTHER" id="PTHR43861">
    <property type="entry name" value="TRANS-ACONITATE 2-METHYLTRANSFERASE-RELATED"/>
    <property type="match status" value="1"/>
</dbReference>
<dbReference type="GO" id="GO:0032259">
    <property type="term" value="P:methylation"/>
    <property type="evidence" value="ECO:0007669"/>
    <property type="project" value="UniProtKB-KW"/>
</dbReference>
<keyword evidence="1" id="KW-0808">Transferase</keyword>
<proteinExistence type="predicted"/>
<evidence type="ECO:0000313" key="2">
    <source>
        <dbReference type="Proteomes" id="UP001259340"/>
    </source>
</evidence>
<dbReference type="Proteomes" id="UP001259340">
    <property type="component" value="Unassembled WGS sequence"/>
</dbReference>
<dbReference type="EMBL" id="JAPMLE010000001">
    <property type="protein sequence ID" value="MDR8524503.1"/>
    <property type="molecule type" value="Genomic_DNA"/>
</dbReference>
<dbReference type="SUPFAM" id="SSF53335">
    <property type="entry name" value="S-adenosyl-L-methionine-dependent methyltransferases"/>
    <property type="match status" value="1"/>
</dbReference>
<dbReference type="RefSeq" id="WP_310655074.1">
    <property type="nucleotide sequence ID" value="NZ_JAPMLA010000008.1"/>
</dbReference>
<dbReference type="GO" id="GO:0008168">
    <property type="term" value="F:methyltransferase activity"/>
    <property type="evidence" value="ECO:0007669"/>
    <property type="project" value="UniProtKB-KW"/>
</dbReference>
<keyword evidence="1" id="KW-0489">Methyltransferase</keyword>
<evidence type="ECO:0000313" key="1">
    <source>
        <dbReference type="EMBL" id="MDR8524503.1"/>
    </source>
</evidence>
<accession>A0AAW8NMS6</accession>
<dbReference type="AlphaFoldDB" id="A0AAW8NMS6"/>
<comment type="caution">
    <text evidence="1">The sequence shown here is derived from an EMBL/GenBank/DDBJ whole genome shotgun (WGS) entry which is preliminary data.</text>
</comment>
<gene>
    <name evidence="1" type="ORF">OS133_12790</name>
</gene>
<dbReference type="InterPro" id="IPR029063">
    <property type="entry name" value="SAM-dependent_MTases_sf"/>
</dbReference>
<sequence length="399" mass="45050">MVNEKVIRDCFICGSKTEVIFSTTWVLPGLKPREIGFSICPDCGSVCQSPTVSFNEMMMFYSSMAVYTNPGRQERPSDAKIRDLDEQIQFIKRGIGTLPDSVLQIGSSDGYTLSRFRDAGVQRVIGVEPGNASVEIAKRVYDIDSIHSSAEAFQVNESFDLILLTHVLEHLYQPQQTLAKCRALHDETKEGFIYVEVPLMANPKSLCPGFFSFEHINYYTKENLLRSLTDAGYSPVSVVEHFNSNLSPIIGVLASSKAQQHYDHFFPEVQKNTKILKDYRTKEVEYWQGCLDSINPELEKSERIFLWGAGIHTSQIVANTDLLQQWQITGLTDTSSLKWGLRQGDWICQAPDSIQWQAGDTVIISSYASEKEIYDALDWLRAKGVNTLRLHNVDDTKAH</sequence>
<dbReference type="Pfam" id="PF13489">
    <property type="entry name" value="Methyltransf_23"/>
    <property type="match status" value="1"/>
</dbReference>
<dbReference type="Gene3D" id="3.40.50.150">
    <property type="entry name" value="Vaccinia Virus protein VP39"/>
    <property type="match status" value="1"/>
</dbReference>
<reference evidence="1" key="1">
    <citation type="submission" date="2022-11" db="EMBL/GenBank/DDBJ databases">
        <title>Prophages regulate Shewanella fidelis motility and biofilm formation: implications for gut colonization dynamics in Ciona robusta.</title>
        <authorList>
            <person name="Natarajan O."/>
            <person name="Gibboney S.L."/>
            <person name="Young M.N."/>
            <person name="Lim S.J."/>
            <person name="Pluta N."/>
            <person name="Atkinson C.G.F."/>
            <person name="Leigh B.A."/>
            <person name="Liberti A."/>
            <person name="Kees E."/>
            <person name="Breitbart M."/>
            <person name="Gralnick J."/>
            <person name="Dishaw L.J."/>
        </authorList>
    </citation>
    <scope>NUCLEOTIDE SEQUENCE</scope>
    <source>
        <strain evidence="1">3313</strain>
    </source>
</reference>
<organism evidence="1 2">
    <name type="scientific">Shewanella fidelis</name>
    <dbReference type="NCBI Taxonomy" id="173509"/>
    <lineage>
        <taxon>Bacteria</taxon>
        <taxon>Pseudomonadati</taxon>
        <taxon>Pseudomonadota</taxon>
        <taxon>Gammaproteobacteria</taxon>
        <taxon>Alteromonadales</taxon>
        <taxon>Shewanellaceae</taxon>
        <taxon>Shewanella</taxon>
    </lineage>
</organism>
<name>A0AAW8NMS6_9GAMM</name>
<protein>
    <submittedName>
        <fullName evidence="1">Methyltransferase domain-containing protein</fullName>
    </submittedName>
</protein>
<dbReference type="CDD" id="cd02440">
    <property type="entry name" value="AdoMet_MTases"/>
    <property type="match status" value="1"/>
</dbReference>